<dbReference type="Proteomes" id="UP001156905">
    <property type="component" value="Unassembled WGS sequence"/>
</dbReference>
<sequence length="99" mass="11731">MSKTQLHESFASLLEELAALEHQRWAHWQKYVHEKGRRQPDGSLVLPADLVSRWERQFNTFYADLTDEEKNSDRDQVKKYLPILERWLSQACKESDGDV</sequence>
<protein>
    <submittedName>
        <fullName evidence="1">Uncharacterized protein</fullName>
    </submittedName>
</protein>
<dbReference type="EMBL" id="BSOW01000039">
    <property type="protein sequence ID" value="GLR90903.1"/>
    <property type="molecule type" value="Genomic_DNA"/>
</dbReference>
<evidence type="ECO:0000313" key="2">
    <source>
        <dbReference type="Proteomes" id="UP001156905"/>
    </source>
</evidence>
<organism evidence="1 2">
    <name type="scientific">Bradyrhizobium iriomotense</name>
    <dbReference type="NCBI Taxonomy" id="441950"/>
    <lineage>
        <taxon>Bacteria</taxon>
        <taxon>Pseudomonadati</taxon>
        <taxon>Pseudomonadota</taxon>
        <taxon>Alphaproteobacteria</taxon>
        <taxon>Hyphomicrobiales</taxon>
        <taxon>Nitrobacteraceae</taxon>
        <taxon>Bradyrhizobium</taxon>
    </lineage>
</organism>
<comment type="caution">
    <text evidence="1">The sequence shown here is derived from an EMBL/GenBank/DDBJ whole genome shotgun (WGS) entry which is preliminary data.</text>
</comment>
<dbReference type="RefSeq" id="WP_284273969.1">
    <property type="nucleotide sequence ID" value="NZ_BSOW01000039.1"/>
</dbReference>
<keyword evidence="2" id="KW-1185">Reference proteome</keyword>
<accession>A0ABQ6BAU3</accession>
<dbReference type="Gene3D" id="6.20.350.10">
    <property type="match status" value="1"/>
</dbReference>
<proteinExistence type="predicted"/>
<name>A0ABQ6BAU3_9BRAD</name>
<evidence type="ECO:0000313" key="1">
    <source>
        <dbReference type="EMBL" id="GLR90903.1"/>
    </source>
</evidence>
<reference evidence="2" key="1">
    <citation type="journal article" date="2019" name="Int. J. Syst. Evol. Microbiol.">
        <title>The Global Catalogue of Microorganisms (GCM) 10K type strain sequencing project: providing services to taxonomists for standard genome sequencing and annotation.</title>
        <authorList>
            <consortium name="The Broad Institute Genomics Platform"/>
            <consortium name="The Broad Institute Genome Sequencing Center for Infectious Disease"/>
            <person name="Wu L."/>
            <person name="Ma J."/>
        </authorList>
    </citation>
    <scope>NUCLEOTIDE SEQUENCE [LARGE SCALE GENOMIC DNA]</scope>
    <source>
        <strain evidence="2">NBRC 102520</strain>
    </source>
</reference>
<gene>
    <name evidence="1" type="ORF">GCM10007857_76190</name>
</gene>